<keyword evidence="4" id="KW-0732">Signal</keyword>
<dbReference type="InterPro" id="IPR018019">
    <property type="entry name" value="Luteovirus_Orf2"/>
</dbReference>
<keyword evidence="9 11" id="KW-0472">Membrane</keyword>
<feature type="region of interest" description="Disordered" evidence="10">
    <location>
        <begin position="740"/>
        <end position="810"/>
    </location>
</feature>
<feature type="domain" description="Peptidase S39" evidence="12">
    <location>
        <begin position="280"/>
        <end position="482"/>
    </location>
</feature>
<evidence type="ECO:0000259" key="12">
    <source>
        <dbReference type="PROSITE" id="PS51868"/>
    </source>
</evidence>
<feature type="transmembrane region" description="Helical" evidence="11">
    <location>
        <begin position="222"/>
        <end position="241"/>
    </location>
</feature>
<feature type="compositionally biased region" description="Basic residues" evidence="10">
    <location>
        <begin position="666"/>
        <end position="681"/>
    </location>
</feature>
<proteinExistence type="predicted"/>
<dbReference type="Gene3D" id="2.40.10.10">
    <property type="entry name" value="Trypsin-like serine proteases"/>
    <property type="match status" value="2"/>
</dbReference>
<protein>
    <submittedName>
        <fullName evidence="13">P1 protein</fullName>
    </submittedName>
</protein>
<keyword evidence="14" id="KW-1185">Reference proteome</keyword>
<reference evidence="13" key="1">
    <citation type="journal article" date="2022" name="Virus Genes">
        <title>Exploration of plant transcriptomes reveals five putative novel poleroviruses and an enamovirus.</title>
        <authorList>
            <person name="Kavi Sidharthan V."/>
            <person name="Nagendran K."/>
            <person name="Baranwal V.K."/>
        </authorList>
    </citation>
    <scope>NUCLEOTIDE SEQUENCE</scope>
    <source>
        <strain evidence="13">Cel lya</strain>
    </source>
</reference>
<keyword evidence="5" id="KW-0688">Ribosomal frameshifting</keyword>
<dbReference type="Proteomes" id="UP001261196">
    <property type="component" value="Segment"/>
</dbReference>
<sequence>MNAIILFALLLGSFCSQYPVFAAHTVTVELGQDPPSWVSTTQEDLPSTAIALPSSSGVALPLASDWLYDYETDMKSDEETLVTNVSSSISEKYACLKSLWIGSLDQEGCDSYVVWNWMMANLCLLAGIIFQILTDWTYYLTNLAIMGLSMVLGTLVLSLAIALEWMVSFLENAIYAYLLSMLLLIWHMAITKPKLIGSVLVLLKLYSLTVSLNFYVTLAKILMTPIVMMTSLMLWITLLPLRLLTTIIPKRIYNFLFPTKTSCHGEHCTCKGWGVKEAIISGLHTLTLAADPPKGNIVTFREENGNHIGYGSVCKLEGGSVGIAVPLHVLQARPGEPIWIHGPKGSLTVDKFYVDFCYYDGDLIILGCLNEKLPWAALLGVKARKFKPITQTYMGGHKIYHQNTEGKWFCQTAMIKGLSDANTFLRTVYNSEPGFSGLPIYNEKSEIVGVHSGRSSEYMENEAAYLLDIPGYSSPPMFEGFRESMYQDTAVLKGVYNIDEDAIEIHASLKGKKHTVKITPLAQLKNPWDEDENDLDDFYAKNDVASLRKMWGVEKENPKKGDKRCFNSPATPENDFETQAAVIGRLQYKIDKLERVVAKMMDDMTALKFSLNDQTQNRTGKPTGKKQEKTRESAEEVHVEEIPVSGMETKKTRKPRTDLTPEQKTARNRKKREQRKVKKAALKAEARKVREEANKKEKAAPTAAPKKKASKETHPVNMDFSELLAKIDLKAIEKAVIQGLKDQALKRPQLKRRSPRSSTSKQKTGTNQAPPQKVSDGQGDAGPSTTPPPSDSSATGGGKPLNLRPGYMKE</sequence>
<feature type="transmembrane region" description="Helical" evidence="11">
    <location>
        <begin position="114"/>
        <end position="133"/>
    </location>
</feature>
<name>A0AAD2KQP5_9VIRU</name>
<feature type="compositionally biased region" description="Polar residues" evidence="10">
    <location>
        <begin position="756"/>
        <end position="770"/>
    </location>
</feature>
<evidence type="ECO:0000313" key="14">
    <source>
        <dbReference type="Proteomes" id="UP001261196"/>
    </source>
</evidence>
<evidence type="ECO:0000256" key="9">
    <source>
        <dbReference type="ARBA" id="ARBA00023136"/>
    </source>
</evidence>
<feature type="transmembrane region" description="Helical" evidence="11">
    <location>
        <begin position="173"/>
        <end position="190"/>
    </location>
</feature>
<evidence type="ECO:0000256" key="4">
    <source>
        <dbReference type="ARBA" id="ARBA00022729"/>
    </source>
</evidence>
<evidence type="ECO:0000256" key="10">
    <source>
        <dbReference type="SAM" id="MobiDB-lite"/>
    </source>
</evidence>
<dbReference type="GO" id="GO:0004252">
    <property type="term" value="F:serine-type endopeptidase activity"/>
    <property type="evidence" value="ECO:0007669"/>
    <property type="project" value="InterPro"/>
</dbReference>
<comment type="subcellular location">
    <subcellularLocation>
        <location evidence="1">Membrane</location>
        <topology evidence="1">Multi-pass membrane protein</topology>
    </subcellularLocation>
</comment>
<evidence type="ECO:0000256" key="2">
    <source>
        <dbReference type="ARBA" id="ARBA00022670"/>
    </source>
</evidence>
<evidence type="ECO:0000256" key="3">
    <source>
        <dbReference type="ARBA" id="ARBA00022692"/>
    </source>
</evidence>
<dbReference type="PROSITE" id="PS51868">
    <property type="entry name" value="PEPTIDASE_S39"/>
    <property type="match status" value="1"/>
</dbReference>
<feature type="compositionally biased region" description="Basic and acidic residues" evidence="10">
    <location>
        <begin position="625"/>
        <end position="641"/>
    </location>
</feature>
<dbReference type="GO" id="GO:0075523">
    <property type="term" value="P:viral translational frameshifting"/>
    <property type="evidence" value="ECO:0007669"/>
    <property type="project" value="UniProtKB-KW"/>
</dbReference>
<dbReference type="InterPro" id="IPR043504">
    <property type="entry name" value="Peptidase_S1_PA_chymotrypsin"/>
</dbReference>
<evidence type="ECO:0000256" key="1">
    <source>
        <dbReference type="ARBA" id="ARBA00004141"/>
    </source>
</evidence>
<keyword evidence="2" id="KW-0645">Protease</keyword>
<evidence type="ECO:0000256" key="8">
    <source>
        <dbReference type="ARBA" id="ARBA00022989"/>
    </source>
</evidence>
<feature type="compositionally biased region" description="Basic and acidic residues" evidence="10">
    <location>
        <begin position="655"/>
        <end position="665"/>
    </location>
</feature>
<evidence type="ECO:0000256" key="5">
    <source>
        <dbReference type="ARBA" id="ARBA00022758"/>
    </source>
</evidence>
<dbReference type="GO" id="GO:0016020">
    <property type="term" value="C:membrane"/>
    <property type="evidence" value="ECO:0007669"/>
    <property type="project" value="UniProtKB-SubCell"/>
</dbReference>
<dbReference type="GO" id="GO:0006508">
    <property type="term" value="P:proteolysis"/>
    <property type="evidence" value="ECO:0007669"/>
    <property type="project" value="UniProtKB-KW"/>
</dbReference>
<evidence type="ECO:0000256" key="6">
    <source>
        <dbReference type="ARBA" id="ARBA00022801"/>
    </source>
</evidence>
<keyword evidence="3 11" id="KW-0812">Transmembrane</keyword>
<dbReference type="EMBL" id="BK059370">
    <property type="protein sequence ID" value="DAZ87600.1"/>
    <property type="molecule type" value="Genomic_RNA"/>
</dbReference>
<evidence type="ECO:0000256" key="7">
    <source>
        <dbReference type="ARBA" id="ARBA00022825"/>
    </source>
</evidence>
<gene>
    <name evidence="13" type="primary">ORF1</name>
</gene>
<dbReference type="SUPFAM" id="SSF50494">
    <property type="entry name" value="Trypsin-like serine proteases"/>
    <property type="match status" value="1"/>
</dbReference>
<dbReference type="InterPro" id="IPR000382">
    <property type="entry name" value="Peptidase_S39B_luteovirus"/>
</dbReference>
<keyword evidence="7" id="KW-0720">Serine protease</keyword>
<keyword evidence="6" id="KW-0378">Hydrolase</keyword>
<accession>A0AAD2KQP5</accession>
<feature type="region of interest" description="Disordered" evidence="10">
    <location>
        <begin position="611"/>
        <end position="717"/>
    </location>
</feature>
<dbReference type="Pfam" id="PF02122">
    <property type="entry name" value="Peptidase_S39"/>
    <property type="match status" value="1"/>
</dbReference>
<feature type="compositionally biased region" description="Polar residues" evidence="10">
    <location>
        <begin position="611"/>
        <end position="620"/>
    </location>
</feature>
<dbReference type="InterPro" id="IPR009003">
    <property type="entry name" value="Peptidase_S1_PA"/>
</dbReference>
<organism evidence="13 14">
    <name type="scientific">Celmisia lyallii enamovirus</name>
    <dbReference type="NCBI Taxonomy" id="2885090"/>
    <lineage>
        <taxon>Viruses</taxon>
        <taxon>Riboviria</taxon>
        <taxon>Orthornavirae</taxon>
        <taxon>Pisuviricota</taxon>
        <taxon>Pisoniviricetes</taxon>
        <taxon>Sobelivirales</taxon>
        <taxon>Solemoviridae</taxon>
        <taxon>Enamovirus</taxon>
        <taxon>Enamovirus CLEV</taxon>
    </lineage>
</organism>
<feature type="compositionally biased region" description="Basic and acidic residues" evidence="10">
    <location>
        <begin position="682"/>
        <end position="699"/>
    </location>
</feature>
<feature type="transmembrane region" description="Helical" evidence="11">
    <location>
        <begin position="195"/>
        <end position="216"/>
    </location>
</feature>
<feature type="transmembrane region" description="Helical" evidence="11">
    <location>
        <begin position="145"/>
        <end position="167"/>
    </location>
</feature>
<dbReference type="PRINTS" id="PR00913">
    <property type="entry name" value="LVIRUSORF2"/>
</dbReference>
<evidence type="ECO:0000256" key="11">
    <source>
        <dbReference type="SAM" id="Phobius"/>
    </source>
</evidence>
<keyword evidence="8 11" id="KW-1133">Transmembrane helix</keyword>
<evidence type="ECO:0000313" key="13">
    <source>
        <dbReference type="EMBL" id="DAZ87600.1"/>
    </source>
</evidence>
<dbReference type="GO" id="GO:0070008">
    <property type="term" value="F:serine-type exopeptidase activity"/>
    <property type="evidence" value="ECO:0007669"/>
    <property type="project" value="InterPro"/>
</dbReference>